<dbReference type="AlphaFoldDB" id="A0A6M3Y535"/>
<dbReference type="SUPFAM" id="SSF47413">
    <property type="entry name" value="lambda repressor-like DNA-binding domains"/>
    <property type="match status" value="1"/>
</dbReference>
<dbReference type="InterPro" id="IPR001387">
    <property type="entry name" value="Cro/C1-type_HTH"/>
</dbReference>
<dbReference type="EMBL" id="MT145172">
    <property type="protein sequence ID" value="QJI04358.1"/>
    <property type="molecule type" value="Genomic_DNA"/>
</dbReference>
<feature type="domain" description="HTH cro/C1-type" evidence="1">
    <location>
        <begin position="18"/>
        <end position="51"/>
    </location>
</feature>
<organism evidence="2">
    <name type="scientific">viral metagenome</name>
    <dbReference type="NCBI Taxonomy" id="1070528"/>
    <lineage>
        <taxon>unclassified sequences</taxon>
        <taxon>metagenomes</taxon>
        <taxon>organismal metagenomes</taxon>
    </lineage>
</organism>
<dbReference type="Gene3D" id="1.10.260.40">
    <property type="entry name" value="lambda repressor-like DNA-binding domains"/>
    <property type="match status" value="1"/>
</dbReference>
<sequence length="63" mass="6992">MTAADVRAIRAIYAETPTQFARRLGVARSTVYRWESDGDRSPTGLALKALRRLAKKRGVTLSD</sequence>
<proteinExistence type="predicted"/>
<reference evidence="2" key="1">
    <citation type="submission" date="2020-03" db="EMBL/GenBank/DDBJ databases">
        <title>The deep terrestrial virosphere.</title>
        <authorList>
            <person name="Holmfeldt K."/>
            <person name="Nilsson E."/>
            <person name="Simone D."/>
            <person name="Lopez-Fernandez M."/>
            <person name="Wu X."/>
            <person name="de Brujin I."/>
            <person name="Lundin D."/>
            <person name="Andersson A."/>
            <person name="Bertilsson S."/>
            <person name="Dopson M."/>
        </authorList>
    </citation>
    <scope>NUCLEOTIDE SEQUENCE</scope>
    <source>
        <strain evidence="2">TM448B07565</strain>
    </source>
</reference>
<gene>
    <name evidence="2" type="ORF">TM448B07565_0010</name>
</gene>
<evidence type="ECO:0000259" key="1">
    <source>
        <dbReference type="Pfam" id="PF01381"/>
    </source>
</evidence>
<protein>
    <submittedName>
        <fullName evidence="2">Putative DNA binding, helix-turn-helix domain containing protein</fullName>
    </submittedName>
</protein>
<evidence type="ECO:0000313" key="2">
    <source>
        <dbReference type="EMBL" id="QJI04358.1"/>
    </source>
</evidence>
<accession>A0A6M3Y535</accession>
<dbReference type="InterPro" id="IPR010982">
    <property type="entry name" value="Lambda_DNA-bd_dom_sf"/>
</dbReference>
<dbReference type="CDD" id="cd00093">
    <property type="entry name" value="HTH_XRE"/>
    <property type="match status" value="1"/>
</dbReference>
<dbReference type="Pfam" id="PF01381">
    <property type="entry name" value="HTH_3"/>
    <property type="match status" value="1"/>
</dbReference>
<name>A0A6M3Y535_9ZZZZ</name>
<dbReference type="GO" id="GO:0003677">
    <property type="term" value="F:DNA binding"/>
    <property type="evidence" value="ECO:0007669"/>
    <property type="project" value="InterPro"/>
</dbReference>